<dbReference type="InterPro" id="IPR017938">
    <property type="entry name" value="Riboflavin_synthase-like_b-brl"/>
</dbReference>
<dbReference type="SUPFAM" id="SSF63380">
    <property type="entry name" value="Riboflavin synthase domain-like"/>
    <property type="match status" value="1"/>
</dbReference>
<feature type="binding site" evidence="10">
    <location>
        <position position="267"/>
    </location>
    <ligand>
        <name>[2Fe-2S] cluster</name>
        <dbReference type="ChEBI" id="CHEBI:190135"/>
    </ligand>
</feature>
<evidence type="ECO:0000256" key="10">
    <source>
        <dbReference type="PIRSR" id="PIRSR006816-2"/>
    </source>
</evidence>
<dbReference type="EMBL" id="PCVO01000001">
    <property type="protein sequence ID" value="PIQ75632.1"/>
    <property type="molecule type" value="Genomic_DNA"/>
</dbReference>
<dbReference type="GO" id="GO:0046872">
    <property type="term" value="F:metal ion binding"/>
    <property type="evidence" value="ECO:0007669"/>
    <property type="project" value="UniProtKB-KW"/>
</dbReference>
<dbReference type="InterPro" id="IPR001433">
    <property type="entry name" value="OxRdtase_FAD/NAD-bd"/>
</dbReference>
<dbReference type="InterPro" id="IPR008333">
    <property type="entry name" value="Cbr1-like_FAD-bd_dom"/>
</dbReference>
<keyword evidence="5" id="KW-0274">FAD</keyword>
<evidence type="ECO:0000256" key="3">
    <source>
        <dbReference type="ARBA" id="ARBA00022714"/>
    </source>
</evidence>
<feature type="binding site" evidence="10">
    <location>
        <position position="251"/>
    </location>
    <ligand>
        <name>[2Fe-2S] cluster</name>
        <dbReference type="ChEBI" id="CHEBI:190135"/>
    </ligand>
</feature>
<dbReference type="Proteomes" id="UP000229317">
    <property type="component" value="Unassembled WGS sequence"/>
</dbReference>
<dbReference type="InterPro" id="IPR012165">
    <property type="entry name" value="Cyt_c3_hydrogenase_gsu"/>
</dbReference>
<evidence type="ECO:0000256" key="8">
    <source>
        <dbReference type="ARBA" id="ARBA00023014"/>
    </source>
</evidence>
<evidence type="ECO:0000256" key="6">
    <source>
        <dbReference type="ARBA" id="ARBA00022982"/>
    </source>
</evidence>
<reference evidence="12 13" key="1">
    <citation type="submission" date="2017-09" db="EMBL/GenBank/DDBJ databases">
        <title>Depth-based differentiation of microbial function through sediment-hosted aquifers and enrichment of novel symbionts in the deep terrestrial subsurface.</title>
        <authorList>
            <person name="Probst A.J."/>
            <person name="Ladd B."/>
            <person name="Jarett J.K."/>
            <person name="Geller-Mcgrath D.E."/>
            <person name="Sieber C.M."/>
            <person name="Emerson J.B."/>
            <person name="Anantharaman K."/>
            <person name="Thomas B.C."/>
            <person name="Malmstrom R."/>
            <person name="Stieglmeier M."/>
            <person name="Klingl A."/>
            <person name="Woyke T."/>
            <person name="Ryan C.M."/>
            <person name="Banfield J.F."/>
        </authorList>
    </citation>
    <scope>NUCLEOTIDE SEQUENCE [LARGE SCALE GENOMIC DNA]</scope>
    <source>
        <strain evidence="12">CG11_big_fil_rev_8_21_14_0_20_40_15</strain>
    </source>
</reference>
<dbReference type="PANTHER" id="PTHR43513">
    <property type="entry name" value="DIHYDROOROTATE DEHYDROGENASE B (NAD(+)), ELECTRON TRANSFER SUBUNIT"/>
    <property type="match status" value="1"/>
</dbReference>
<keyword evidence="4 10" id="KW-0479">Metal-binding</keyword>
<organism evidence="12 13">
    <name type="scientific">Candidatus Portnoybacteria bacterium CG11_big_fil_rev_8_21_14_0_20_40_15</name>
    <dbReference type="NCBI Taxonomy" id="1974817"/>
    <lineage>
        <taxon>Bacteria</taxon>
        <taxon>Candidatus Portnoyibacteriota</taxon>
    </lineage>
</organism>
<dbReference type="Pfam" id="PF00175">
    <property type="entry name" value="NAD_binding_1"/>
    <property type="match status" value="1"/>
</dbReference>
<evidence type="ECO:0000256" key="7">
    <source>
        <dbReference type="ARBA" id="ARBA00023004"/>
    </source>
</evidence>
<evidence type="ECO:0000256" key="5">
    <source>
        <dbReference type="ARBA" id="ARBA00022827"/>
    </source>
</evidence>
<keyword evidence="7 10" id="KW-0408">Iron</keyword>
<keyword evidence="8 10" id="KW-0411">Iron-sulfur</keyword>
<dbReference type="CDD" id="cd06221">
    <property type="entry name" value="sulfite_reductase_like"/>
    <property type="match status" value="1"/>
</dbReference>
<dbReference type="GO" id="GO:0050660">
    <property type="term" value="F:flavin adenine dinucleotide binding"/>
    <property type="evidence" value="ECO:0007669"/>
    <property type="project" value="InterPro"/>
</dbReference>
<evidence type="ECO:0000259" key="11">
    <source>
        <dbReference type="PROSITE" id="PS51384"/>
    </source>
</evidence>
<proteinExistence type="predicted"/>
<keyword evidence="6" id="KW-0249">Electron transport</keyword>
<dbReference type="GO" id="GO:0051537">
    <property type="term" value="F:2 iron, 2 sulfur cluster binding"/>
    <property type="evidence" value="ECO:0007669"/>
    <property type="project" value="UniProtKB-KW"/>
</dbReference>
<dbReference type="PIRSF" id="PIRSF006816">
    <property type="entry name" value="Cyc3_hyd_g"/>
    <property type="match status" value="1"/>
</dbReference>
<feature type="domain" description="FAD-binding FR-type" evidence="11">
    <location>
        <begin position="5"/>
        <end position="108"/>
    </location>
</feature>
<sequence length="285" mass="31821">MFNPYDTKSAKIVKITDQTPDIKLFEFAFNKMHFQLRLDEDILHKPGQFMILSLPGFGEAPFAPCSGTRNKNIELCIRAAGRLTNRLHALKTGDKVGIRGPFGSGWPSLAGPNPAELGGQLKKNVLIVVGGLGLIPLRTLILGKNDFLDKDAKVQIFYGAKHPSEMLFRNEYDDWRKNGINLQLTIDKVCEDWKGCVGLVTKLFDVASLVLNARAFICGPPVMYKFVLEKLKKHGFSDEDIYLSLERRMHCGIGVCQHCGVGPYYTCKDGPVFQYSRIKNIQGAI</sequence>
<dbReference type="AlphaFoldDB" id="A0A2H0KU01"/>
<dbReference type="InterPro" id="IPR039261">
    <property type="entry name" value="FNR_nucleotide-bd"/>
</dbReference>
<name>A0A2H0KU01_9BACT</name>
<comment type="caution">
    <text evidence="12">The sequence shown here is derived from an EMBL/GenBank/DDBJ whole genome shotgun (WGS) entry which is preliminary data.</text>
</comment>
<dbReference type="PROSITE" id="PS51384">
    <property type="entry name" value="FAD_FR"/>
    <property type="match status" value="1"/>
</dbReference>
<accession>A0A2H0KU01</accession>
<dbReference type="SUPFAM" id="SSF52343">
    <property type="entry name" value="Ferredoxin reductase-like, C-terminal NADP-linked domain"/>
    <property type="match status" value="1"/>
</dbReference>
<dbReference type="PANTHER" id="PTHR43513:SF1">
    <property type="entry name" value="ANAEROBIC SULFITE REDUCTASE SUBUNIT B"/>
    <property type="match status" value="1"/>
</dbReference>
<keyword evidence="3 10" id="KW-0001">2Fe-2S</keyword>
<protein>
    <submittedName>
        <fullName evidence="12">Oxidoreductase</fullName>
    </submittedName>
</protein>
<dbReference type="GO" id="GO:0006221">
    <property type="term" value="P:pyrimidine nucleotide biosynthetic process"/>
    <property type="evidence" value="ECO:0007669"/>
    <property type="project" value="InterPro"/>
</dbReference>
<dbReference type="InterPro" id="IPR050353">
    <property type="entry name" value="PyrK_electron_transfer"/>
</dbReference>
<evidence type="ECO:0000313" key="12">
    <source>
        <dbReference type="EMBL" id="PIQ75632.1"/>
    </source>
</evidence>
<evidence type="ECO:0000256" key="2">
    <source>
        <dbReference type="ARBA" id="ARBA00022630"/>
    </source>
</evidence>
<comment type="cofactor">
    <cofactor evidence="10">
        <name>[2Fe-2S] cluster</name>
        <dbReference type="ChEBI" id="CHEBI:190135"/>
    </cofactor>
    <text evidence="10">Binds 1 [2Fe-2S] cluster per subunit.</text>
</comment>
<dbReference type="PRINTS" id="PR00410">
    <property type="entry name" value="PHEHYDRXLASE"/>
</dbReference>
<evidence type="ECO:0000256" key="4">
    <source>
        <dbReference type="ARBA" id="ARBA00022723"/>
    </source>
</evidence>
<keyword evidence="1" id="KW-0813">Transport</keyword>
<dbReference type="InterPro" id="IPR017927">
    <property type="entry name" value="FAD-bd_FR_type"/>
</dbReference>
<gene>
    <name evidence="12" type="ORF">COV84_00015</name>
</gene>
<dbReference type="InterPro" id="IPR019480">
    <property type="entry name" value="Dihydroorotate_DH_Fe-S-bd"/>
</dbReference>
<feature type="binding site" evidence="10">
    <location>
        <position position="256"/>
    </location>
    <ligand>
        <name>[2Fe-2S] cluster</name>
        <dbReference type="ChEBI" id="CHEBI:190135"/>
    </ligand>
</feature>
<dbReference type="InterPro" id="IPR037117">
    <property type="entry name" value="Dihydroorotate_DH_ele_sf"/>
</dbReference>
<comment type="cofactor">
    <cofactor evidence="9">
        <name>[2Fe-2S] cluster</name>
        <dbReference type="ChEBI" id="CHEBI:190135"/>
    </cofactor>
</comment>
<dbReference type="Gene3D" id="3.40.50.80">
    <property type="entry name" value="Nucleotide-binding domain of ferredoxin-NADP reductase (FNR) module"/>
    <property type="match status" value="1"/>
</dbReference>
<keyword evidence="2" id="KW-0285">Flavoprotein</keyword>
<dbReference type="Pfam" id="PF00970">
    <property type="entry name" value="FAD_binding_6"/>
    <property type="match status" value="1"/>
</dbReference>
<evidence type="ECO:0000256" key="9">
    <source>
        <dbReference type="ARBA" id="ARBA00034078"/>
    </source>
</evidence>
<dbReference type="Pfam" id="PF10418">
    <property type="entry name" value="DHODB_Fe-S_bind"/>
    <property type="match status" value="1"/>
</dbReference>
<dbReference type="GO" id="GO:0016491">
    <property type="term" value="F:oxidoreductase activity"/>
    <property type="evidence" value="ECO:0007669"/>
    <property type="project" value="InterPro"/>
</dbReference>
<feature type="binding site" evidence="10">
    <location>
        <position position="259"/>
    </location>
    <ligand>
        <name>[2Fe-2S] cluster</name>
        <dbReference type="ChEBI" id="CHEBI:190135"/>
    </ligand>
</feature>
<evidence type="ECO:0000313" key="13">
    <source>
        <dbReference type="Proteomes" id="UP000229317"/>
    </source>
</evidence>
<dbReference type="Gene3D" id="2.40.30.10">
    <property type="entry name" value="Translation factors"/>
    <property type="match status" value="1"/>
</dbReference>
<dbReference type="Gene3D" id="2.10.240.10">
    <property type="entry name" value="Dihydroorotate dehydrogenase, electron transfer subunit"/>
    <property type="match status" value="1"/>
</dbReference>
<evidence type="ECO:0000256" key="1">
    <source>
        <dbReference type="ARBA" id="ARBA00022448"/>
    </source>
</evidence>